<dbReference type="Gene3D" id="1.20.120.20">
    <property type="entry name" value="Apolipoprotein"/>
    <property type="match status" value="1"/>
</dbReference>
<dbReference type="EMBL" id="CP000463">
    <property type="protein sequence ID" value="ABJ07826.1"/>
    <property type="molecule type" value="Genomic_DNA"/>
</dbReference>
<organism evidence="1">
    <name type="scientific">Rhodopseudomonas palustris (strain BisA53)</name>
    <dbReference type="NCBI Taxonomy" id="316055"/>
    <lineage>
        <taxon>Bacteria</taxon>
        <taxon>Pseudomonadati</taxon>
        <taxon>Pseudomonadota</taxon>
        <taxon>Alphaproteobacteria</taxon>
        <taxon>Hyphomicrobiales</taxon>
        <taxon>Nitrobacteraceae</taxon>
        <taxon>Rhodopseudomonas</taxon>
    </lineage>
</organism>
<evidence type="ECO:0000313" key="1">
    <source>
        <dbReference type="EMBL" id="ABJ07826.1"/>
    </source>
</evidence>
<accession>Q07JQ8</accession>
<dbReference type="eggNOG" id="ENOG502ZBZ6">
    <property type="taxonomic scope" value="Bacteria"/>
</dbReference>
<sequence>MRNQTSTHFSIDWAKERLDEMDVTVTSLEGKLGSVQADARDKAGKLLAQLRNSRDGFWDLVKGQAEAGEAGWSSAKTKLDSQWATFESQVETYVESVGSQVEIQQETFQLQAAAQLKAWREAADKLGSAANDFAAERRGEIDATVKRMADAAVVAEETLQKLSQAGTQSWSVLRAALAETRGTFDRANQAVRDEFKRAV</sequence>
<name>Q07JQ8_RHOP5</name>
<dbReference type="OrthoDB" id="6859560at2"/>
<dbReference type="KEGG" id="rpe:RPE_3900"/>
<protein>
    <submittedName>
        <fullName evidence="1">Uncharacterized protein</fullName>
    </submittedName>
</protein>
<gene>
    <name evidence="1" type="ordered locus">RPE_3900</name>
</gene>
<dbReference type="HOGENOM" id="CLU_091379_0_0_5"/>
<proteinExistence type="predicted"/>
<dbReference type="AlphaFoldDB" id="Q07JQ8"/>
<reference evidence="1" key="1">
    <citation type="submission" date="2006-09" db="EMBL/GenBank/DDBJ databases">
        <title>Complete sequence of Rhodopseudomonas palustris BisA53.</title>
        <authorList>
            <consortium name="US DOE Joint Genome Institute"/>
            <person name="Copeland A."/>
            <person name="Lucas S."/>
            <person name="Lapidus A."/>
            <person name="Barry K."/>
            <person name="Detter J.C."/>
            <person name="Glavina del Rio T."/>
            <person name="Hammon N."/>
            <person name="Israni S."/>
            <person name="Dalin E."/>
            <person name="Tice H."/>
            <person name="Pitluck S."/>
            <person name="Chain P."/>
            <person name="Malfatti S."/>
            <person name="Shin M."/>
            <person name="Vergez L."/>
            <person name="Schmutz J."/>
            <person name="Larimer F."/>
            <person name="Land M."/>
            <person name="Hauser L."/>
            <person name="Pelletier D.A."/>
            <person name="Kyrpides N."/>
            <person name="Kim E."/>
            <person name="Harwood C.S."/>
            <person name="Oda Y."/>
            <person name="Richardson P."/>
        </authorList>
    </citation>
    <scope>NUCLEOTIDE SEQUENCE [LARGE SCALE GENOMIC DNA]</scope>
    <source>
        <strain evidence="1">BisA53</strain>
    </source>
</reference>